<dbReference type="PANTHER" id="PTHR38787:SF3">
    <property type="entry name" value="REGULATORY P DOMAIN-CONTAINING PROTEIN"/>
    <property type="match status" value="1"/>
</dbReference>
<dbReference type="Pfam" id="PF18962">
    <property type="entry name" value="Por_Secre_tail"/>
    <property type="match status" value="1"/>
</dbReference>
<dbReference type="InterPro" id="IPR008969">
    <property type="entry name" value="CarboxyPept-like_regulatory"/>
</dbReference>
<accession>G8R505</accession>
<dbReference type="HOGENOM" id="CLU_506079_0_0_10"/>
<dbReference type="InterPro" id="IPR013211">
    <property type="entry name" value="LVIVD"/>
</dbReference>
<feature type="domain" description="Secretion system C-terminal sorting" evidence="3">
    <location>
        <begin position="462"/>
        <end position="535"/>
    </location>
</feature>
<dbReference type="InterPro" id="IPR027589">
    <property type="entry name" value="Choice_anch_B"/>
</dbReference>
<dbReference type="Proteomes" id="UP000005631">
    <property type="component" value="Chromosome"/>
</dbReference>
<dbReference type="AlphaFoldDB" id="G8R505"/>
<dbReference type="PATRIC" id="fig|926562.3.peg.3389"/>
<dbReference type="NCBIfam" id="TIGR04183">
    <property type="entry name" value="Por_Secre_tail"/>
    <property type="match status" value="1"/>
</dbReference>
<dbReference type="SUPFAM" id="SSF49464">
    <property type="entry name" value="Carboxypeptidase regulatory domain-like"/>
    <property type="match status" value="1"/>
</dbReference>
<name>G8R505_OWEHD</name>
<keyword evidence="1 2" id="KW-0732">Signal</keyword>
<evidence type="ECO:0000313" key="4">
    <source>
        <dbReference type="EMBL" id="AEV34319.1"/>
    </source>
</evidence>
<dbReference type="Pfam" id="PF08309">
    <property type="entry name" value="LVIVD"/>
    <property type="match status" value="3"/>
</dbReference>
<reference evidence="4 5" key="1">
    <citation type="journal article" date="2012" name="Stand. Genomic Sci.">
        <title>Genome sequence of the orange-pigmented seawater bacterium Owenweeksia hongkongensis type strain (UST20020801(T)).</title>
        <authorList>
            <person name="Riedel T."/>
            <person name="Held B."/>
            <person name="Nolan M."/>
            <person name="Lucas S."/>
            <person name="Lapidus A."/>
            <person name="Tice H."/>
            <person name="Del Rio T.G."/>
            <person name="Cheng J.F."/>
            <person name="Han C."/>
            <person name="Tapia R."/>
            <person name="Goodwin L.A."/>
            <person name="Pitluck S."/>
            <person name="Liolios K."/>
            <person name="Mavromatis K."/>
            <person name="Pagani I."/>
            <person name="Ivanova N."/>
            <person name="Mikhailova N."/>
            <person name="Pati A."/>
            <person name="Chen A."/>
            <person name="Palaniappan K."/>
            <person name="Rohde M."/>
            <person name="Tindall B.J."/>
            <person name="Detter J.C."/>
            <person name="Goker M."/>
            <person name="Woyke T."/>
            <person name="Bristow J."/>
            <person name="Eisen J.A."/>
            <person name="Markowitz V."/>
            <person name="Hugenholtz P."/>
            <person name="Klenk H.P."/>
            <person name="Kyrpides N.C."/>
        </authorList>
    </citation>
    <scope>NUCLEOTIDE SEQUENCE</scope>
    <source>
        <strain evidence="5">DSM 17368 / JCM 12287 / NRRL B-23963</strain>
    </source>
</reference>
<gene>
    <name evidence="4" type="ordered locus">Oweho_3368</name>
</gene>
<dbReference type="GO" id="GO:0005576">
    <property type="term" value="C:extracellular region"/>
    <property type="evidence" value="ECO:0007669"/>
    <property type="project" value="TreeGrafter"/>
</dbReference>
<dbReference type="KEGG" id="oho:Oweho_3368"/>
<dbReference type="PANTHER" id="PTHR38787">
    <property type="entry name" value="REGULATORY P DOMAIN-CONTAINING PROTEIN"/>
    <property type="match status" value="1"/>
</dbReference>
<proteinExistence type="predicted"/>
<dbReference type="EMBL" id="CP003156">
    <property type="protein sequence ID" value="AEV34319.1"/>
    <property type="molecule type" value="Genomic_DNA"/>
</dbReference>
<dbReference type="InterPro" id="IPR026444">
    <property type="entry name" value="Secre_tail"/>
</dbReference>
<dbReference type="OrthoDB" id="9815940at2"/>
<dbReference type="NCBIfam" id="TIGR04312">
    <property type="entry name" value="choice_anch_B"/>
    <property type="match status" value="1"/>
</dbReference>
<feature type="signal peptide" evidence="2">
    <location>
        <begin position="1"/>
        <end position="19"/>
    </location>
</feature>
<dbReference type="STRING" id="926562.Oweho_3368"/>
<evidence type="ECO:0000313" key="5">
    <source>
        <dbReference type="Proteomes" id="UP000005631"/>
    </source>
</evidence>
<dbReference type="Gene3D" id="2.60.40.1120">
    <property type="entry name" value="Carboxypeptidase-like, regulatory domain"/>
    <property type="match status" value="1"/>
</dbReference>
<keyword evidence="5" id="KW-1185">Reference proteome</keyword>
<organism evidence="4 5">
    <name type="scientific">Owenweeksia hongkongensis (strain DSM 17368 / CIP 108786 / JCM 12287 / NRRL B-23963 / UST20020801)</name>
    <dbReference type="NCBI Taxonomy" id="926562"/>
    <lineage>
        <taxon>Bacteria</taxon>
        <taxon>Pseudomonadati</taxon>
        <taxon>Bacteroidota</taxon>
        <taxon>Flavobacteriia</taxon>
        <taxon>Flavobacteriales</taxon>
        <taxon>Owenweeksiaceae</taxon>
        <taxon>Owenweeksia</taxon>
    </lineage>
</organism>
<feature type="chain" id="PRO_5003515514" description="Secretion system C-terminal sorting domain-containing protein" evidence="2">
    <location>
        <begin position="20"/>
        <end position="538"/>
    </location>
</feature>
<evidence type="ECO:0000256" key="1">
    <source>
        <dbReference type="ARBA" id="ARBA00022729"/>
    </source>
</evidence>
<evidence type="ECO:0000259" key="3">
    <source>
        <dbReference type="Pfam" id="PF18962"/>
    </source>
</evidence>
<sequence length="538" mass="58921">MKKLFSLWIALLCAFSVSAQDSLGVEKLSNFKFFDGINDIWGYADTSGNEYALVGINSGFAIVDVTVPTNPVQKHFISGANTTWRDIKTWSHYAYVVHDGVGPSNSDGVMIVDLNTIDSATISFTQFFPSVTIGGTKFDYSDAHNLYIDENGVLYLFGSNIGVGGACMFDLDTDPENPALLGVYDGNYYHDGVARGDTLWGAAINAGIFEAVNVSNKSNPVVMGSHATPNNFTHNIWFSDDNKTVFTTDERKGAYVTAYDVSDMNNITETDRIRTTIFDPNQVIPHNTHVLGDFLVTSYYTSGLQIVDASNPDILVETAYYDTSPLTGDGYNGAWGAYPFLPSGNILVSDRQEGLFVLSTDYPRACFFTAFVKDTATGNPIINASITMVGSTLSGSTNIFGNFRDGQRDTGDYVVVVQKSGYYPDTLLVKMREGKIVNRTVNLIPFGFSIDEDDVFSDGFRMYPNPNKGSVFIELDHVEDPIVEVKVNDVSGKTVLLKTVNAGNGKLQMEHSLPYGVYTISISNGRLEYAPQKLSVIR</sequence>
<evidence type="ECO:0000256" key="2">
    <source>
        <dbReference type="SAM" id="SignalP"/>
    </source>
</evidence>
<dbReference type="eggNOG" id="COG5276">
    <property type="taxonomic scope" value="Bacteria"/>
</dbReference>
<protein>
    <recommendedName>
        <fullName evidence="3">Secretion system C-terminal sorting domain-containing protein</fullName>
    </recommendedName>
</protein>
<dbReference type="RefSeq" id="WP_014203666.1">
    <property type="nucleotide sequence ID" value="NC_016599.1"/>
</dbReference>